<keyword evidence="13" id="KW-1185">Reference proteome</keyword>
<evidence type="ECO:0000313" key="12">
    <source>
        <dbReference type="EMBL" id="SMX42111.1"/>
    </source>
</evidence>
<dbReference type="OrthoDB" id="9811281at2"/>
<dbReference type="InterPro" id="IPR036909">
    <property type="entry name" value="Cyt_c-like_dom_sf"/>
</dbReference>
<evidence type="ECO:0000256" key="7">
    <source>
        <dbReference type="ARBA" id="ARBA00023004"/>
    </source>
</evidence>
<comment type="cofactor">
    <cofactor evidence="1">
        <name>heme c</name>
        <dbReference type="ChEBI" id="CHEBI:61717"/>
    </cofactor>
</comment>
<keyword evidence="7 8" id="KW-0408">Iron</keyword>
<dbReference type="SUPFAM" id="SSF46626">
    <property type="entry name" value="Cytochrome c"/>
    <property type="match status" value="1"/>
</dbReference>
<evidence type="ECO:0000256" key="2">
    <source>
        <dbReference type="ARBA" id="ARBA00022448"/>
    </source>
</evidence>
<dbReference type="PANTHER" id="PTHR35008:SF4">
    <property type="entry name" value="BLL4482 PROTEIN"/>
    <property type="match status" value="1"/>
</dbReference>
<feature type="signal peptide" evidence="10">
    <location>
        <begin position="1"/>
        <end position="17"/>
    </location>
</feature>
<evidence type="ECO:0000256" key="10">
    <source>
        <dbReference type="SAM" id="SignalP"/>
    </source>
</evidence>
<dbReference type="Gene3D" id="1.10.760.10">
    <property type="entry name" value="Cytochrome c-like domain"/>
    <property type="match status" value="1"/>
</dbReference>
<dbReference type="PROSITE" id="PS51007">
    <property type="entry name" value="CYTC"/>
    <property type="match status" value="1"/>
</dbReference>
<reference evidence="12 13" key="1">
    <citation type="submission" date="2017-05" db="EMBL/GenBank/DDBJ databases">
        <authorList>
            <person name="Song R."/>
            <person name="Chenine A.L."/>
            <person name="Ruprecht R.M."/>
        </authorList>
    </citation>
    <scope>NUCLEOTIDE SEQUENCE [LARGE SCALE GENOMIC DNA]</scope>
    <source>
        <strain evidence="12 13">CECT 8898</strain>
    </source>
</reference>
<proteinExistence type="predicted"/>
<dbReference type="InterPro" id="IPR008168">
    <property type="entry name" value="Cyt_C_IC"/>
</dbReference>
<accession>A0A238KH57</accession>
<name>A0A238KH57_9RHOB</name>
<feature type="chain" id="PRO_5012850770" evidence="10">
    <location>
        <begin position="18"/>
        <end position="142"/>
    </location>
</feature>
<evidence type="ECO:0000259" key="11">
    <source>
        <dbReference type="PROSITE" id="PS51007"/>
    </source>
</evidence>
<protein>
    <submittedName>
        <fullName evidence="12">Cytochrome c6</fullName>
    </submittedName>
</protein>
<dbReference type="PRINTS" id="PR00605">
    <property type="entry name" value="CYTCHROMECIC"/>
</dbReference>
<organism evidence="12 13">
    <name type="scientific">Maliponia aquimaris</name>
    <dbReference type="NCBI Taxonomy" id="1673631"/>
    <lineage>
        <taxon>Bacteria</taxon>
        <taxon>Pseudomonadati</taxon>
        <taxon>Pseudomonadota</taxon>
        <taxon>Alphaproteobacteria</taxon>
        <taxon>Rhodobacterales</taxon>
        <taxon>Paracoccaceae</taxon>
        <taxon>Maliponia</taxon>
    </lineage>
</organism>
<feature type="region of interest" description="Disordered" evidence="9">
    <location>
        <begin position="51"/>
        <end position="71"/>
    </location>
</feature>
<dbReference type="GO" id="GO:0020037">
    <property type="term" value="F:heme binding"/>
    <property type="evidence" value="ECO:0007669"/>
    <property type="project" value="InterPro"/>
</dbReference>
<dbReference type="GO" id="GO:0009055">
    <property type="term" value="F:electron transfer activity"/>
    <property type="evidence" value="ECO:0007669"/>
    <property type="project" value="InterPro"/>
</dbReference>
<feature type="domain" description="Cytochrome c" evidence="11">
    <location>
        <begin position="24"/>
        <end position="126"/>
    </location>
</feature>
<evidence type="ECO:0000256" key="8">
    <source>
        <dbReference type="PROSITE-ProRule" id="PRU00433"/>
    </source>
</evidence>
<evidence type="ECO:0000256" key="6">
    <source>
        <dbReference type="ARBA" id="ARBA00022982"/>
    </source>
</evidence>
<keyword evidence="2" id="KW-0813">Transport</keyword>
<keyword evidence="5 8" id="KW-0479">Metal-binding</keyword>
<dbReference type="GO" id="GO:0005506">
    <property type="term" value="F:iron ion binding"/>
    <property type="evidence" value="ECO:0007669"/>
    <property type="project" value="InterPro"/>
</dbReference>
<keyword evidence="6" id="KW-0249">Electron transport</keyword>
<dbReference type="EMBL" id="FXYF01000006">
    <property type="protein sequence ID" value="SMX42111.1"/>
    <property type="molecule type" value="Genomic_DNA"/>
</dbReference>
<evidence type="ECO:0000256" key="5">
    <source>
        <dbReference type="ARBA" id="ARBA00022723"/>
    </source>
</evidence>
<gene>
    <name evidence="12" type="primary">petJ_1</name>
    <name evidence="12" type="ORF">MAA8898_02525</name>
</gene>
<evidence type="ECO:0000256" key="1">
    <source>
        <dbReference type="ARBA" id="ARBA00001926"/>
    </source>
</evidence>
<keyword evidence="10" id="KW-0732">Signal</keyword>
<evidence type="ECO:0000256" key="4">
    <source>
        <dbReference type="ARBA" id="ARBA00022660"/>
    </source>
</evidence>
<dbReference type="InterPro" id="IPR051459">
    <property type="entry name" value="Cytochrome_c-type_DH"/>
</dbReference>
<evidence type="ECO:0000256" key="3">
    <source>
        <dbReference type="ARBA" id="ARBA00022617"/>
    </source>
</evidence>
<keyword evidence="4" id="KW-0679">Respiratory chain</keyword>
<dbReference type="InterPro" id="IPR009056">
    <property type="entry name" value="Cyt_c-like_dom"/>
</dbReference>
<evidence type="ECO:0000313" key="13">
    <source>
        <dbReference type="Proteomes" id="UP000207598"/>
    </source>
</evidence>
<dbReference type="Proteomes" id="UP000207598">
    <property type="component" value="Unassembled WGS sequence"/>
</dbReference>
<dbReference type="AlphaFoldDB" id="A0A238KH57"/>
<dbReference type="RefSeq" id="WP_094021352.1">
    <property type="nucleotide sequence ID" value="NZ_FXYF01000006.1"/>
</dbReference>
<sequence>MKALLPLLALAAGPALAGHELDGRDLTRGAALYATHCAACHGAALEGAEDWQTPDENGIYPAPPHDETGHTWHHSNVQNFNYVQQGGQAIVEQLGLKGFTSGMPGFAEVLSDEEIWQVLAYIRSSWPDRIQDLHAARNPPHD</sequence>
<evidence type="ECO:0000256" key="9">
    <source>
        <dbReference type="SAM" id="MobiDB-lite"/>
    </source>
</evidence>
<dbReference type="Pfam" id="PF00034">
    <property type="entry name" value="Cytochrom_C"/>
    <property type="match status" value="1"/>
</dbReference>
<dbReference type="PANTHER" id="PTHR35008">
    <property type="entry name" value="BLL4482 PROTEIN-RELATED"/>
    <property type="match status" value="1"/>
</dbReference>
<keyword evidence="3 8" id="KW-0349">Heme</keyword>